<comment type="caution">
    <text evidence="1">The sequence shown here is derived from an EMBL/GenBank/DDBJ whole genome shotgun (WGS) entry which is preliminary data.</text>
</comment>
<proteinExistence type="predicted"/>
<evidence type="ECO:0000313" key="1">
    <source>
        <dbReference type="EMBL" id="KAJ7540555.1"/>
    </source>
</evidence>
<accession>A0ACC2CEX6</accession>
<gene>
    <name evidence="1" type="ORF">O6H91_10G021100</name>
</gene>
<reference evidence="2" key="1">
    <citation type="journal article" date="2024" name="Proc. Natl. Acad. Sci. U.S.A.">
        <title>Extraordinary preservation of gene collinearity over three hundred million years revealed in homosporous lycophytes.</title>
        <authorList>
            <person name="Li C."/>
            <person name="Wickell D."/>
            <person name="Kuo L.Y."/>
            <person name="Chen X."/>
            <person name="Nie B."/>
            <person name="Liao X."/>
            <person name="Peng D."/>
            <person name="Ji J."/>
            <person name="Jenkins J."/>
            <person name="Williams M."/>
            <person name="Shu S."/>
            <person name="Plott C."/>
            <person name="Barry K."/>
            <person name="Rajasekar S."/>
            <person name="Grimwood J."/>
            <person name="Han X."/>
            <person name="Sun S."/>
            <person name="Hou Z."/>
            <person name="He W."/>
            <person name="Dai G."/>
            <person name="Sun C."/>
            <person name="Schmutz J."/>
            <person name="Leebens-Mack J.H."/>
            <person name="Li F.W."/>
            <person name="Wang L."/>
        </authorList>
    </citation>
    <scope>NUCLEOTIDE SEQUENCE [LARGE SCALE GENOMIC DNA]</scope>
    <source>
        <strain evidence="2">cv. PW_Plant_1</strain>
    </source>
</reference>
<dbReference type="EMBL" id="CM055101">
    <property type="protein sequence ID" value="KAJ7540555.1"/>
    <property type="molecule type" value="Genomic_DNA"/>
</dbReference>
<dbReference type="Proteomes" id="UP001162992">
    <property type="component" value="Chromosome 10"/>
</dbReference>
<evidence type="ECO:0000313" key="2">
    <source>
        <dbReference type="Proteomes" id="UP001162992"/>
    </source>
</evidence>
<sequence length="129" mass="14955">MYMLKPFQFKEEAPRIHGSSFHVDFCKSLLDPPQHTKNGDKWWGERVTVVAVTNISILHPGMKTTLELKLTQKTQPLHMGTLPVEVWQGYFLEEAQEWSPQCRKTSLVLIGPHALWLFGVYMFVFEKPV</sequence>
<name>A0ACC2CEX6_DIPCM</name>
<keyword evidence="2" id="KW-1185">Reference proteome</keyword>
<organism evidence="1 2">
    <name type="scientific">Diphasiastrum complanatum</name>
    <name type="common">Issler's clubmoss</name>
    <name type="synonym">Lycopodium complanatum</name>
    <dbReference type="NCBI Taxonomy" id="34168"/>
    <lineage>
        <taxon>Eukaryota</taxon>
        <taxon>Viridiplantae</taxon>
        <taxon>Streptophyta</taxon>
        <taxon>Embryophyta</taxon>
        <taxon>Tracheophyta</taxon>
        <taxon>Lycopodiopsida</taxon>
        <taxon>Lycopodiales</taxon>
        <taxon>Lycopodiaceae</taxon>
        <taxon>Lycopodioideae</taxon>
        <taxon>Diphasiastrum</taxon>
    </lineage>
</organism>
<protein>
    <submittedName>
        <fullName evidence="1">Uncharacterized protein</fullName>
    </submittedName>
</protein>